<gene>
    <name evidence="1" type="ORF">DW918_02475</name>
</gene>
<evidence type="ECO:0000313" key="2">
    <source>
        <dbReference type="Proteomes" id="UP000285740"/>
    </source>
</evidence>
<dbReference type="AlphaFoldDB" id="A0A413T9B5"/>
<dbReference type="Pfam" id="PF26421">
    <property type="entry name" value="Avidin_like"/>
    <property type="match status" value="1"/>
</dbReference>
<name>A0A413T9B5_9FIRM</name>
<dbReference type="InterPro" id="IPR058595">
    <property type="entry name" value="Avidin-like"/>
</dbReference>
<sequence length="100" mass="11215">MNSENGEVSEQTTFTYHQNGKLLWADYSGGDILRGSLIGTVSINGELDFVYHHMNQDMQVKTGKCHSVPTVLENGKMELSEQWEWTSGDYSEGESLLVEV</sequence>
<accession>A0A413T9B5</accession>
<proteinExistence type="predicted"/>
<dbReference type="RefSeq" id="WP_118030107.1">
    <property type="nucleotide sequence ID" value="NZ_QSFV01000004.1"/>
</dbReference>
<dbReference type="Proteomes" id="UP000285740">
    <property type="component" value="Unassembled WGS sequence"/>
</dbReference>
<protein>
    <submittedName>
        <fullName evidence="1">N-acetylglutamate synthase</fullName>
    </submittedName>
</protein>
<evidence type="ECO:0000313" key="1">
    <source>
        <dbReference type="EMBL" id="RHA81561.1"/>
    </source>
</evidence>
<organism evidence="1 2">
    <name type="scientific">Eubacterium ventriosum</name>
    <dbReference type="NCBI Taxonomy" id="39496"/>
    <lineage>
        <taxon>Bacteria</taxon>
        <taxon>Bacillati</taxon>
        <taxon>Bacillota</taxon>
        <taxon>Clostridia</taxon>
        <taxon>Eubacteriales</taxon>
        <taxon>Eubacteriaceae</taxon>
        <taxon>Eubacterium</taxon>
    </lineage>
</organism>
<comment type="caution">
    <text evidence="1">The sequence shown here is derived from an EMBL/GenBank/DDBJ whole genome shotgun (WGS) entry which is preliminary data.</text>
</comment>
<dbReference type="EMBL" id="QSFV01000004">
    <property type="protein sequence ID" value="RHA81561.1"/>
    <property type="molecule type" value="Genomic_DNA"/>
</dbReference>
<reference evidence="1 2" key="1">
    <citation type="submission" date="2018-08" db="EMBL/GenBank/DDBJ databases">
        <title>A genome reference for cultivated species of the human gut microbiota.</title>
        <authorList>
            <person name="Zou Y."/>
            <person name="Xue W."/>
            <person name="Luo G."/>
        </authorList>
    </citation>
    <scope>NUCLEOTIDE SEQUENCE [LARGE SCALE GENOMIC DNA]</scope>
    <source>
        <strain evidence="1 2">AM42-30</strain>
    </source>
</reference>